<name>A0A2S9XDX3_9BACT</name>
<evidence type="ECO:0000313" key="1">
    <source>
        <dbReference type="EMBL" id="PRP91059.1"/>
    </source>
</evidence>
<organism evidence="1 2">
    <name type="scientific">Enhygromyxa salina</name>
    <dbReference type="NCBI Taxonomy" id="215803"/>
    <lineage>
        <taxon>Bacteria</taxon>
        <taxon>Pseudomonadati</taxon>
        <taxon>Myxococcota</taxon>
        <taxon>Polyangia</taxon>
        <taxon>Nannocystales</taxon>
        <taxon>Nannocystaceae</taxon>
        <taxon>Enhygromyxa</taxon>
    </lineage>
</organism>
<protein>
    <submittedName>
        <fullName evidence="1">Uncharacterized protein</fullName>
    </submittedName>
</protein>
<sequence length="457" mass="50030">MSARCRGCNEALDPRWRVCPLCGLAIARGPVRQAPPTTAWQLWNRYQRHVRDDLRPFLLGVATAGNEELAVKVEAWRPARYIDAIAAAMRCLTELGEDTRLPGEFRRALTELGRFEHHEASIAQTLAPATLGVQVAVQALIEAGDINPGVLDSLAGYLERRDQANTFAEIGAAVTGLDLSMLRIVGRMFAGWLAASRATAREERWQAACIELAGAGDRLIDRVWDNLASRTRDNGLALPTARDLRALEAEADACWQTLAEQQDELDGGFELSLTHAHALASAHPDAYPIQQLVRHADLLAEVRAQLVGHWTSRICIGITEGVRERAQQHFLRLLPGDGVLAFFPTTVFGQGKAGLALTTSSVQWLGDDQTQRWCGYARLHRAPIRWQDEYLRIGGERIGKFLAEDAEGAGRALRACIELSVARPGPAVCPCGAPGHWLHFQAEQARCPGCGGAVHYV</sequence>
<gene>
    <name evidence="1" type="ORF">ENSA5_59080</name>
</gene>
<dbReference type="AlphaFoldDB" id="A0A2S9XDX3"/>
<reference evidence="1 2" key="1">
    <citation type="submission" date="2018-03" db="EMBL/GenBank/DDBJ databases">
        <title>Draft Genome Sequences of the Obligatory Marine Myxobacteria Enhygromyxa salina SWB005.</title>
        <authorList>
            <person name="Poehlein A."/>
            <person name="Moghaddam J.A."/>
            <person name="Harms H."/>
            <person name="Alanjari M."/>
            <person name="Koenig G.M."/>
            <person name="Daniel R."/>
            <person name="Schaeberle T.F."/>
        </authorList>
    </citation>
    <scope>NUCLEOTIDE SEQUENCE [LARGE SCALE GENOMIC DNA]</scope>
    <source>
        <strain evidence="1 2">SWB005</strain>
    </source>
</reference>
<dbReference type="EMBL" id="PVNK01000260">
    <property type="protein sequence ID" value="PRP91059.1"/>
    <property type="molecule type" value="Genomic_DNA"/>
</dbReference>
<comment type="caution">
    <text evidence="1">The sequence shown here is derived from an EMBL/GenBank/DDBJ whole genome shotgun (WGS) entry which is preliminary data.</text>
</comment>
<dbReference type="Proteomes" id="UP000237968">
    <property type="component" value="Unassembled WGS sequence"/>
</dbReference>
<keyword evidence="2" id="KW-1185">Reference proteome</keyword>
<proteinExistence type="predicted"/>
<accession>A0A2S9XDX3</accession>
<evidence type="ECO:0000313" key="2">
    <source>
        <dbReference type="Proteomes" id="UP000237968"/>
    </source>
</evidence>